<dbReference type="KEGG" id="nam:NAMH_1667"/>
<feature type="binding site" evidence="5">
    <location>
        <position position="280"/>
    </location>
    <ligand>
        <name>substrate</name>
    </ligand>
</feature>
<evidence type="ECO:0000259" key="6">
    <source>
        <dbReference type="Pfam" id="PF01370"/>
    </source>
</evidence>
<evidence type="ECO:0000256" key="5">
    <source>
        <dbReference type="HAMAP-Rule" id="MF_00956"/>
    </source>
</evidence>
<dbReference type="Gene3D" id="3.40.50.720">
    <property type="entry name" value="NAD(P)-binding Rossmann-like Domain"/>
    <property type="match status" value="2"/>
</dbReference>
<evidence type="ECO:0000256" key="3">
    <source>
        <dbReference type="ARBA" id="ARBA00023002"/>
    </source>
</evidence>
<keyword evidence="8" id="KW-1185">Reference proteome</keyword>
<dbReference type="GO" id="GO:0042351">
    <property type="term" value="P:'de novo' GDP-L-fucose biosynthetic process"/>
    <property type="evidence" value="ECO:0007669"/>
    <property type="project" value="UniProtKB-UniRule"/>
</dbReference>
<feature type="binding site" evidence="5">
    <location>
        <position position="153"/>
    </location>
    <ligand>
        <name>NADP(+)</name>
        <dbReference type="ChEBI" id="CHEBI:58349"/>
    </ligand>
</feature>
<proteinExistence type="inferred from homology"/>
<dbReference type="GO" id="GO:0050577">
    <property type="term" value="F:GDP-L-fucose synthase activity"/>
    <property type="evidence" value="ECO:0007669"/>
    <property type="project" value="UniProtKB-UniRule"/>
</dbReference>
<dbReference type="InterPro" id="IPR001509">
    <property type="entry name" value="Epimerase_deHydtase"/>
</dbReference>
<feature type="binding site" evidence="5">
    <location>
        <position position="273"/>
    </location>
    <ligand>
        <name>substrate</name>
    </ligand>
</feature>
<dbReference type="UniPathway" id="UPA00128">
    <property type="reaction ID" value="UER00191"/>
</dbReference>
<dbReference type="EC" id="1.1.1.271" evidence="5"/>
<evidence type="ECO:0000256" key="4">
    <source>
        <dbReference type="ARBA" id="ARBA00023235"/>
    </source>
</evidence>
<comment type="similarity">
    <text evidence="1 5">Belongs to the NAD(P)-dependent epimerase/dehydratase family. Fucose synthase subfamily.</text>
</comment>
<comment type="catalytic activity">
    <reaction evidence="5">
        <text>GDP-beta-L-fucose + NADP(+) = GDP-4-dehydro-alpha-D-rhamnose + NADPH + H(+)</text>
        <dbReference type="Rhea" id="RHEA:18885"/>
        <dbReference type="ChEBI" id="CHEBI:15378"/>
        <dbReference type="ChEBI" id="CHEBI:57273"/>
        <dbReference type="ChEBI" id="CHEBI:57783"/>
        <dbReference type="ChEBI" id="CHEBI:57964"/>
        <dbReference type="ChEBI" id="CHEBI:58349"/>
        <dbReference type="EC" id="1.1.1.271"/>
    </reaction>
</comment>
<protein>
    <recommendedName>
        <fullName evidence="5">GDP-L-fucose synthase</fullName>
        <ecNumber evidence="5">1.1.1.271</ecNumber>
    </recommendedName>
    <alternativeName>
        <fullName evidence="5">GDP-4-keto-6-deoxy-D-mannose-3,5-epimerase-4-reductase</fullName>
    </alternativeName>
</protein>
<feature type="site" description="Important for catalytic activity" evidence="5">
    <location>
        <position position="122"/>
    </location>
</feature>
<reference evidence="7 8" key="1">
    <citation type="journal article" date="2009" name="PLoS Genet.">
        <title>Adaptations to submarine hydrothermal environments exemplified by the genome of Nautilia profundicola.</title>
        <authorList>
            <person name="Campbell B.J."/>
            <person name="Smith J.L."/>
            <person name="Hanson T.E."/>
            <person name="Klotz M.G."/>
            <person name="Stein L.Y."/>
            <person name="Lee C.K."/>
            <person name="Wu D."/>
            <person name="Robinson J.M."/>
            <person name="Khouri H.M."/>
            <person name="Eisen J.A."/>
            <person name="Cary S.C."/>
        </authorList>
    </citation>
    <scope>NUCLEOTIDE SEQUENCE [LARGE SCALE GENOMIC DNA]</scope>
    <source>
        <strain evidence="8">ATCC BAA-1463 / DSM 18972 / AmH</strain>
    </source>
</reference>
<sequence length="403" mass="45903">MNKNSTIVVFGGSGLVGSAIVRKLIEKGYKNIIATIHNRKADLPESVKQIKLNLLNENEVKEFFEKIKPEYVFLAAAKVGGIVANNTYRADFIYENLQIQNNVIYNAYKYNIKKLMFLGSTCIYPKNCPQPIKEEYLLTGELEYTNEPYAIAKIAGIKMCESFNIQYGTNFISVMPTNLYGENDNFDLEKSHVLPALIRKIHLGKCLEEDNWDEIRKDLNKNPIGGFRDEDLGFSKVDGDTSKEDILKVLDYYGIKILKSKTSDLNSVSIEIWGSGKPMREFLYSDDMADACVYLMEKIDIDDIINVNEQVKKTQPSTLNPQSSAHNSHFLNIGTGKDISIKDLAYLIKDVIGYKGEFYFNTSKPDGTMKKVIDVSKLHSLGWKHKVELEEGIKKIYEWYRNS</sequence>
<name>B9L6Q9_NAUPA</name>
<dbReference type="RefSeq" id="WP_015901713.1">
    <property type="nucleotide sequence ID" value="NC_012115.1"/>
</dbReference>
<feature type="binding site" evidence="5">
    <location>
        <position position="192"/>
    </location>
    <ligand>
        <name>NADP(+)</name>
        <dbReference type="ChEBI" id="CHEBI:58349"/>
    </ligand>
</feature>
<keyword evidence="2 5" id="KW-0521">NADP</keyword>
<dbReference type="PANTHER" id="PTHR43238">
    <property type="entry name" value="GDP-L-FUCOSE SYNTHASE"/>
    <property type="match status" value="1"/>
</dbReference>
<accession>B9L6Q9</accession>
<keyword evidence="4 5" id="KW-0413">Isomerase</keyword>
<gene>
    <name evidence="5" type="primary">fcl</name>
    <name evidence="7" type="ordered locus">NAMH_1667</name>
</gene>
<keyword evidence="5" id="KW-0511">Multifunctional enzyme</keyword>
<evidence type="ECO:0000313" key="7">
    <source>
        <dbReference type="EMBL" id="ACM92661.1"/>
    </source>
</evidence>
<dbReference type="EMBL" id="CP001279">
    <property type="protein sequence ID" value="ACM92661.1"/>
    <property type="molecule type" value="Genomic_DNA"/>
</dbReference>
<feature type="binding site" evidence="5">
    <location>
        <position position="200"/>
    </location>
    <ligand>
        <name>substrate</name>
    </ligand>
</feature>
<dbReference type="GO" id="GO:0070401">
    <property type="term" value="F:NADP+ binding"/>
    <property type="evidence" value="ECO:0007669"/>
    <property type="project" value="UniProtKB-UniRule"/>
</dbReference>
<feature type="binding site" evidence="5">
    <location>
        <begin position="11"/>
        <end position="17"/>
    </location>
    <ligand>
        <name>NADP(+)</name>
        <dbReference type="ChEBI" id="CHEBI:58349"/>
    </ligand>
</feature>
<dbReference type="Pfam" id="PF01370">
    <property type="entry name" value="Epimerase"/>
    <property type="match status" value="2"/>
</dbReference>
<evidence type="ECO:0000256" key="1">
    <source>
        <dbReference type="ARBA" id="ARBA00005959"/>
    </source>
</evidence>
<feature type="binding site" evidence="5">
    <location>
        <begin position="176"/>
        <end position="179"/>
    </location>
    <ligand>
        <name>NADP(+)</name>
        <dbReference type="ChEBI" id="CHEBI:58349"/>
    </ligand>
</feature>
<dbReference type="GO" id="GO:0016853">
    <property type="term" value="F:isomerase activity"/>
    <property type="evidence" value="ECO:0007669"/>
    <property type="project" value="UniProtKB-KW"/>
</dbReference>
<dbReference type="Proteomes" id="UP000000448">
    <property type="component" value="Chromosome"/>
</dbReference>
<feature type="binding site" evidence="5">
    <location>
        <position position="366"/>
    </location>
    <ligand>
        <name>substrate</name>
    </ligand>
</feature>
<dbReference type="HOGENOM" id="CLU_007383_18_0_7"/>
<dbReference type="InterPro" id="IPR028614">
    <property type="entry name" value="GDP_fucose/colitose_synth"/>
</dbReference>
<organism evidence="7 8">
    <name type="scientific">Nautilia profundicola (strain ATCC BAA-1463 / DSM 18972 / AmH)</name>
    <dbReference type="NCBI Taxonomy" id="598659"/>
    <lineage>
        <taxon>Bacteria</taxon>
        <taxon>Pseudomonadati</taxon>
        <taxon>Campylobacterota</taxon>
        <taxon>Epsilonproteobacteria</taxon>
        <taxon>Nautiliales</taxon>
        <taxon>Nautiliaceae</taxon>
        <taxon>Nautilia</taxon>
    </lineage>
</organism>
<evidence type="ECO:0000256" key="2">
    <source>
        <dbReference type="ARBA" id="ARBA00022857"/>
    </source>
</evidence>
<dbReference type="InterPro" id="IPR036291">
    <property type="entry name" value="NAD(P)-bd_dom_sf"/>
</dbReference>
<dbReference type="eggNOG" id="COG0451">
    <property type="taxonomic scope" value="Bacteria"/>
</dbReference>
<feature type="active site" description="Proton donor/acceptor" evidence="5">
    <location>
        <position position="149"/>
    </location>
</feature>
<feature type="site" description="Important for catalytic activity" evidence="5">
    <location>
        <position position="120"/>
    </location>
</feature>
<dbReference type="AlphaFoldDB" id="B9L6Q9"/>
<feature type="domain" description="NAD-dependent epimerase/dehydratase" evidence="6">
    <location>
        <begin position="256"/>
        <end position="307"/>
    </location>
</feature>
<feature type="binding site" evidence="5">
    <location>
        <begin position="118"/>
        <end position="121"/>
    </location>
    <ligand>
        <name>NADP(+)</name>
        <dbReference type="ChEBI" id="CHEBI:58349"/>
    </ligand>
</feature>
<dbReference type="HAMAP" id="MF_00956">
    <property type="entry name" value="GDP_fucose_synth"/>
    <property type="match status" value="1"/>
</dbReference>
<keyword evidence="3 5" id="KW-0560">Oxidoreductase</keyword>
<feature type="domain" description="NAD-dependent epimerase/dehydratase" evidence="6">
    <location>
        <begin position="7"/>
        <end position="208"/>
    </location>
</feature>
<dbReference type="SUPFAM" id="SSF51735">
    <property type="entry name" value="NAD(P)-binding Rossmann-fold domains"/>
    <property type="match status" value="1"/>
</dbReference>
<dbReference type="CDD" id="cd05239">
    <property type="entry name" value="GDP_FS_SDR_e"/>
    <property type="match status" value="1"/>
</dbReference>
<dbReference type="PANTHER" id="PTHR43238:SF1">
    <property type="entry name" value="GDP-L-FUCOSE SYNTHASE"/>
    <property type="match status" value="1"/>
</dbReference>
<dbReference type="STRING" id="598659.NAMH_1667"/>
<evidence type="ECO:0000313" key="8">
    <source>
        <dbReference type="Proteomes" id="UP000000448"/>
    </source>
</evidence>
<comment type="pathway">
    <text evidence="5">Nucleotide-sugar biosynthesis; GDP-L-fucose biosynthesis via de novo pathway; GDP-L-fucose from GDP-alpha-D-mannose: step 2/2.</text>
</comment>
<dbReference type="OrthoDB" id="9811425at2"/>
<comment type="function">
    <text evidence="5">Catalyzes the two-step NADP-dependent conversion of GDP-4-dehydro-6-deoxy-D-mannose to GDP-fucose, involving an epimerase and a reductase reaction.</text>
</comment>